<evidence type="ECO:0000313" key="2">
    <source>
        <dbReference type="Proteomes" id="UP000215596"/>
    </source>
</evidence>
<protein>
    <recommendedName>
        <fullName evidence="3">HK97 gp10 family phage protein</fullName>
    </recommendedName>
</protein>
<evidence type="ECO:0000313" key="1">
    <source>
        <dbReference type="EMBL" id="PAD72449.1"/>
    </source>
</evidence>
<dbReference type="Proteomes" id="UP000215596">
    <property type="component" value="Unassembled WGS sequence"/>
</dbReference>
<sequence>MSITLDFDFDKFLRAFEDAQDAVTEGAIAGMHDALDRWQADSRDVAPIDKGTLGQSIRQEPVKVENGEIVGELTANAIEVSRSGRFNYAYYIHENDAGGKKLRHPGTVKKFLEDPLRNNESEYERLVERQIEAEIKRRGLA</sequence>
<accession>A0A268EH89</accession>
<name>A0A268EH89_9BACL</name>
<proteinExistence type="predicted"/>
<dbReference type="RefSeq" id="WP_095267648.1">
    <property type="nucleotide sequence ID" value="NZ_NPBY01000079.1"/>
</dbReference>
<evidence type="ECO:0008006" key="3">
    <source>
        <dbReference type="Google" id="ProtNLM"/>
    </source>
</evidence>
<gene>
    <name evidence="1" type="ORF">CHH67_22685</name>
</gene>
<dbReference type="AlphaFoldDB" id="A0A268EH89"/>
<reference evidence="1 2" key="1">
    <citation type="submission" date="2017-07" db="EMBL/GenBank/DDBJ databases">
        <title>Isolation and whole genome analysis of endospore-forming bacteria from heroin.</title>
        <authorList>
            <person name="Kalinowski J."/>
            <person name="Ahrens B."/>
            <person name="Al-Dilaimi A."/>
            <person name="Winkler A."/>
            <person name="Wibberg D."/>
            <person name="Schleenbecker U."/>
            <person name="Ruckert C."/>
            <person name="Wolfel R."/>
            <person name="Grass G."/>
        </authorList>
    </citation>
    <scope>NUCLEOTIDE SEQUENCE [LARGE SCALE GENOMIC DNA]</scope>
    <source>
        <strain evidence="1 2">7537-G1</strain>
    </source>
</reference>
<comment type="caution">
    <text evidence="1">The sequence shown here is derived from an EMBL/GenBank/DDBJ whole genome shotgun (WGS) entry which is preliminary data.</text>
</comment>
<dbReference type="OrthoDB" id="2614280at2"/>
<organism evidence="1 2">
    <name type="scientific">Paenibacillus campinasensis</name>
    <dbReference type="NCBI Taxonomy" id="66347"/>
    <lineage>
        <taxon>Bacteria</taxon>
        <taxon>Bacillati</taxon>
        <taxon>Bacillota</taxon>
        <taxon>Bacilli</taxon>
        <taxon>Bacillales</taxon>
        <taxon>Paenibacillaceae</taxon>
        <taxon>Paenibacillus</taxon>
    </lineage>
</organism>
<dbReference type="EMBL" id="NPBY01000079">
    <property type="protein sequence ID" value="PAD72449.1"/>
    <property type="molecule type" value="Genomic_DNA"/>
</dbReference>